<dbReference type="eggNOG" id="COG0620">
    <property type="taxonomic scope" value="Bacteria"/>
</dbReference>
<dbReference type="InterPro" id="IPR002629">
    <property type="entry name" value="Met_Synth_C/arc"/>
</dbReference>
<reference evidence="3 15" key="2">
    <citation type="journal article" date="2000" name="Nucleic Acids Res.">
        <title>Genome sequences of Chlamydia trachomatis MoPn and Chlamydia pneumoniae AR39.</title>
        <authorList>
            <person name="Read T.D."/>
            <person name="Brunham R.C."/>
            <person name="Shen C."/>
            <person name="Gill S.R."/>
            <person name="Heidelberg J.F."/>
            <person name="White O."/>
            <person name="Hickey E.K."/>
            <person name="Peterson J.D."/>
            <person name="Utterback T.R."/>
            <person name="Berry K.J."/>
            <person name="Bass S."/>
            <person name="Linher K.D."/>
            <person name="Weidman J.F."/>
            <person name="Khouri H.M."/>
            <person name="Craven B."/>
            <person name="Bowman C."/>
            <person name="Dodson R.J."/>
            <person name="Gwinn M.L."/>
            <person name="Nelson W.C."/>
            <person name="DeBoy R.T."/>
            <person name="Kolonay J.F."/>
            <person name="McClarty G."/>
            <person name="Salzberg S.L."/>
            <person name="Eisen J.A."/>
            <person name="Fraser C.M."/>
        </authorList>
    </citation>
    <scope>NUCLEOTIDE SEQUENCE [LARGE SCALE GENOMIC DNA]</scope>
    <source>
        <strain evidence="3 15">AR39</strain>
    </source>
</reference>
<dbReference type="GO" id="GO:0009086">
    <property type="term" value="P:methionine biosynthetic process"/>
    <property type="evidence" value="ECO:0007669"/>
    <property type="project" value="InterPro"/>
</dbReference>
<evidence type="ECO:0000313" key="5">
    <source>
        <dbReference type="EMBL" id="CRI40332.1"/>
    </source>
</evidence>
<evidence type="ECO:0000313" key="3">
    <source>
        <dbReference type="EMBL" id="AAF38162.1"/>
    </source>
</evidence>
<dbReference type="CDD" id="cd03311">
    <property type="entry name" value="CIMS_C_terminal_like"/>
    <property type="match status" value="1"/>
</dbReference>
<dbReference type="EMBL" id="LN847179">
    <property type="protein sequence ID" value="CRI43687.1"/>
    <property type="molecule type" value="Genomic_DNA"/>
</dbReference>
<dbReference type="EMBL" id="LN847003">
    <property type="protein sequence ID" value="CRI40332.1"/>
    <property type="molecule type" value="Genomic_DNA"/>
</dbReference>
<organism evidence="15">
    <name type="scientific">Chlamydia pneumoniae</name>
    <name type="common">Chlamydophila pneumoniae</name>
    <dbReference type="NCBI Taxonomy" id="83558"/>
    <lineage>
        <taxon>Bacteria</taxon>
        <taxon>Pseudomonadati</taxon>
        <taxon>Chlamydiota</taxon>
        <taxon>Chlamydiia</taxon>
        <taxon>Chlamydiales</taxon>
        <taxon>Chlamydiaceae</taxon>
        <taxon>Chlamydia/Chlamydophila group</taxon>
        <taxon>Chlamydia</taxon>
    </lineage>
</organism>
<evidence type="ECO:0000313" key="9">
    <source>
        <dbReference type="EMBL" id="CRI47059.1"/>
    </source>
</evidence>
<evidence type="ECO:0000313" key="15">
    <source>
        <dbReference type="Proteomes" id="UP000000583"/>
    </source>
</evidence>
<dbReference type="EMBL" id="LN847008">
    <property type="protein sequence ID" value="CRI41462.1"/>
    <property type="molecule type" value="Genomic_DNA"/>
</dbReference>
<dbReference type="EMBL" id="LN847254">
    <property type="protein sequence ID" value="CRI52946.1"/>
    <property type="molecule type" value="Genomic_DNA"/>
</dbReference>
<reference evidence="4" key="3">
    <citation type="submission" date="2015-05" db="EMBL/GenBank/DDBJ databases">
        <authorList>
            <person name="Rattei Thomas"/>
        </authorList>
    </citation>
    <scope>NUCLEOTIDE SEQUENCE</scope>
    <source>
        <strain evidence="4">CV15</strain>
        <strain evidence="5">CWL029c</strain>
        <strain evidence="6">GiD</strain>
        <strain evidence="7">H12</strain>
        <strain evidence="8">MUL2216</strain>
        <strain evidence="9">Panola</strain>
        <strain evidence="11">PB1</strain>
        <strain evidence="10">U1271</strain>
        <strain evidence="12">UZG1</strain>
        <strain evidence="13">Wien2</strain>
        <strain evidence="14">YK41</strain>
    </source>
</reference>
<dbReference type="EMBL" id="LN846998">
    <property type="protein sequence ID" value="CRI38066.1"/>
    <property type="molecule type" value="Genomic_DNA"/>
</dbReference>
<evidence type="ECO:0000313" key="13">
    <source>
        <dbReference type="EMBL" id="CRI52946.1"/>
    </source>
</evidence>
<dbReference type="InterPro" id="IPR038071">
    <property type="entry name" value="UROD/MetE-like_sf"/>
</dbReference>
<dbReference type="Proteomes" id="UP000000801">
    <property type="component" value="Chromosome"/>
</dbReference>
<dbReference type="EMBL" id="LN849040">
    <property type="protein sequence ID" value="CRI73101.1"/>
    <property type="molecule type" value="Genomic_DNA"/>
</dbReference>
<dbReference type="PATRIC" id="fig|115713.3.peg.497"/>
<dbReference type="EMBL" id="LN847244">
    <property type="protein sequence ID" value="CRI49353.1"/>
    <property type="molecule type" value="Genomic_DNA"/>
</dbReference>
<dbReference type="Gene3D" id="3.20.20.210">
    <property type="match status" value="1"/>
</dbReference>
<dbReference type="EMBL" id="LN847245">
    <property type="protein sequence ID" value="CRI51607.1"/>
    <property type="molecule type" value="Genomic_DNA"/>
</dbReference>
<reference evidence="2 16" key="1">
    <citation type="journal article" date="1999" name="Nat. Genet.">
        <title>Comparative genomes of Chlamydia pneumoniae and C. trachomatis.</title>
        <authorList>
            <person name="Kalman S."/>
            <person name="Mitchell W."/>
            <person name="Marathe R."/>
            <person name="Lammel C."/>
            <person name="Fan J."/>
            <person name="Hyman R.W."/>
            <person name="Olinger L."/>
            <person name="Grimwood J."/>
            <person name="Davis R.W."/>
            <person name="Stephens R.S."/>
        </authorList>
    </citation>
    <scope>NUCLEOTIDE SEQUENCE [LARGE SCALE GENOMIC DNA]</scope>
    <source>
        <strain evidence="2 16">CWL029</strain>
    </source>
</reference>
<dbReference type="EMBL" id="AE001363">
    <property type="protein sequence ID" value="AAD18592.1"/>
    <property type="molecule type" value="Genomic_DNA"/>
</dbReference>
<dbReference type="EMBL" id="LN847232">
    <property type="protein sequence ID" value="CRI47059.1"/>
    <property type="molecule type" value="Genomic_DNA"/>
</dbReference>
<accession>Q9Z897</accession>
<dbReference type="EMBL" id="LN847240">
    <property type="protein sequence ID" value="CRI50482.1"/>
    <property type="molecule type" value="Genomic_DNA"/>
</dbReference>
<evidence type="ECO:0000313" key="14">
    <source>
        <dbReference type="EMBL" id="CRI73101.1"/>
    </source>
</evidence>
<dbReference type="OrthoDB" id="6430685at2"/>
<dbReference type="EMBL" id="AE002161">
    <property type="protein sequence ID" value="AAF38162.1"/>
    <property type="molecule type" value="Genomic_DNA"/>
</dbReference>
<dbReference type="Proteomes" id="UP000000583">
    <property type="component" value="Chromosome"/>
</dbReference>
<evidence type="ECO:0000313" key="11">
    <source>
        <dbReference type="EMBL" id="CRI50482.1"/>
    </source>
</evidence>
<dbReference type="PANTHER" id="PTHR43844">
    <property type="entry name" value="METHIONINE SYNTHASE"/>
    <property type="match status" value="1"/>
</dbReference>
<dbReference type="AlphaFoldDB" id="Q9Z897"/>
<accession>Q7DEV2</accession>
<protein>
    <submittedName>
        <fullName evidence="4">Uncharacterized protein YxjG</fullName>
    </submittedName>
</protein>
<evidence type="ECO:0000313" key="8">
    <source>
        <dbReference type="EMBL" id="CRI45928.1"/>
    </source>
</evidence>
<evidence type="ECO:0000259" key="1">
    <source>
        <dbReference type="Pfam" id="PF01717"/>
    </source>
</evidence>
<dbReference type="HOGENOM" id="CLU_058877_0_0_0"/>
<dbReference type="PIR" id="F86546">
    <property type="entry name" value="F86546"/>
</dbReference>
<dbReference type="GO" id="GO:0008270">
    <property type="term" value="F:zinc ion binding"/>
    <property type="evidence" value="ECO:0007669"/>
    <property type="project" value="InterPro"/>
</dbReference>
<dbReference type="KEGG" id="cpa:CP_0305"/>
<evidence type="ECO:0000313" key="10">
    <source>
        <dbReference type="EMBL" id="CRI49353.1"/>
    </source>
</evidence>
<evidence type="ECO:0000313" key="2">
    <source>
        <dbReference type="EMBL" id="AAD18592.1"/>
    </source>
</evidence>
<dbReference type="SMR" id="Q9Z897"/>
<proteinExistence type="predicted"/>
<evidence type="ECO:0000313" key="12">
    <source>
        <dbReference type="EMBL" id="CRI51607.1"/>
    </source>
</evidence>
<feature type="domain" description="Cobalamin-independent methionine synthase MetE C-terminal/archaeal" evidence="1">
    <location>
        <begin position="162"/>
        <end position="347"/>
    </location>
</feature>
<gene>
    <name evidence="2" type="primary">yxjG_2</name>
    <name evidence="5" type="synonym">yxjG</name>
    <name evidence="3" type="ordered locus">CP_0305</name>
    <name evidence="2" type="ordered locus">CPn_0448</name>
    <name evidence="4" type="ORF">BN1224_CV15_B_03890</name>
    <name evidence="6" type="ORF">BN1224_GiD_A_04630</name>
    <name evidence="7" type="ORF">BN1224_H12_DY_00350</name>
    <name evidence="8" type="ORF">BN1224_MUL2216_E_01890</name>
    <name evidence="9" type="ORF">BN1224_Panola_F_01220</name>
    <name evidence="11" type="ORF">BN1224_PB1_B_04510</name>
    <name evidence="10" type="ORF">BN1224_U1271_C_02930</name>
    <name evidence="12" type="ORF">BN1224_UZG1_A_04620</name>
    <name evidence="13" type="ORF">BN1224_Wien2_G_00870</name>
    <name evidence="14" type="ORF">BN1224_YK41_BO_00140</name>
    <name evidence="5" type="ORF">CWL029c_C_02920</name>
</gene>
<dbReference type="PANTHER" id="PTHR43844:SF1">
    <property type="entry name" value="METHIONINE SYNTHASE"/>
    <property type="match status" value="1"/>
</dbReference>
<evidence type="ECO:0000313" key="7">
    <source>
        <dbReference type="EMBL" id="CRI43687.1"/>
    </source>
</evidence>
<dbReference type="EMBL" id="LN847226">
    <property type="protein sequence ID" value="CRI45928.1"/>
    <property type="molecule type" value="Genomic_DNA"/>
</dbReference>
<evidence type="ECO:0000313" key="6">
    <source>
        <dbReference type="EMBL" id="CRI41462.1"/>
    </source>
</evidence>
<dbReference type="SUPFAM" id="SSF51726">
    <property type="entry name" value="UROD/MetE-like"/>
    <property type="match status" value="1"/>
</dbReference>
<dbReference type="KEGG" id="cpn:CPn_0448"/>
<dbReference type="STRING" id="406984.CPK_ORF00961"/>
<accession>Q7AIS3</accession>
<name>Q9Z897_CHLPN</name>
<dbReference type="Pfam" id="PF01717">
    <property type="entry name" value="Meth_synt_2"/>
    <property type="match status" value="1"/>
</dbReference>
<sequence length="371" mass="43537">MEMMSPFQQPEQCHFDVVGSFLRPESLTRARSDFEEGRIVYEQMRVVEDAAIRNLIKKQTEAGLIFFTDGEFRRYSWDFDFMWGFHGVDRRRDSNDPEIGVYLKDKISVSKHPFIEHFEFVKTFEKGNAKAKQTIPSPSQFFHEMIFAPNLKNTRKFYPTNQELIDDIVFYYRQVIQDLYAAGCRNLQLDDCAWCRLLDIRAPSWYGVDSHDRLQEILEQFLWIHNLVMKDRPEDLFVSLHVCRGDYQAEFFSRRAYDSIEEPLFAKTDVDSYHYYWALDDKYSGGAEPLAYVSGEKHVCLGLISSNHSCIEDRDAVVSRIYEAASYIPLERLSLSPQCGFASCEGDHRMTEEEQWKKIAFVKEIAKEIWG</sequence>
<evidence type="ECO:0000313" key="16">
    <source>
        <dbReference type="Proteomes" id="UP000000801"/>
    </source>
</evidence>
<dbReference type="PIR" id="C72077">
    <property type="entry name" value="C72077"/>
</dbReference>
<evidence type="ECO:0000313" key="4">
    <source>
        <dbReference type="EMBL" id="CRI38066.1"/>
    </source>
</evidence>
<dbReference type="GO" id="GO:0003871">
    <property type="term" value="F:5-methyltetrahydropteroyltriglutamate-homocysteine S-methyltransferase activity"/>
    <property type="evidence" value="ECO:0007669"/>
    <property type="project" value="InterPro"/>
</dbReference>